<protein>
    <submittedName>
        <fullName evidence="1">Uncharacterized protein</fullName>
    </submittedName>
</protein>
<dbReference type="AlphaFoldDB" id="A0ABD2JAZ0"/>
<accession>A0ABD2JAZ0</accession>
<evidence type="ECO:0000313" key="1">
    <source>
        <dbReference type="EMBL" id="KAL3087779.1"/>
    </source>
</evidence>
<dbReference type="EMBL" id="JBICBT010001015">
    <property type="protein sequence ID" value="KAL3087779.1"/>
    <property type="molecule type" value="Genomic_DNA"/>
</dbReference>
<comment type="caution">
    <text evidence="1">The sequence shown here is derived from an EMBL/GenBank/DDBJ whole genome shotgun (WGS) entry which is preliminary data.</text>
</comment>
<keyword evidence="2" id="KW-1185">Reference proteome</keyword>
<proteinExistence type="predicted"/>
<gene>
    <name evidence="1" type="ORF">niasHT_029543</name>
</gene>
<sequence>MCAWDGNGQTEPTRVDMAEVGSGTRVGIPGHILRHRGGYIQGYHPLPSTHSPNPSSGVVVSHYSLLLITAWPCSSFWPSKLITRPLPHTFRTLEILELSLVPPPAGMVLTIHSFVGWLAPLLCFRAHIRHRFTFSPPAHDSFV</sequence>
<evidence type="ECO:0000313" key="2">
    <source>
        <dbReference type="Proteomes" id="UP001620626"/>
    </source>
</evidence>
<name>A0ABD2JAZ0_9BILA</name>
<reference evidence="1 2" key="1">
    <citation type="submission" date="2024-10" db="EMBL/GenBank/DDBJ databases">
        <authorList>
            <person name="Kim D."/>
        </authorList>
    </citation>
    <scope>NUCLEOTIDE SEQUENCE [LARGE SCALE GENOMIC DNA]</scope>
    <source>
        <strain evidence="1">BH-2024</strain>
    </source>
</reference>
<organism evidence="1 2">
    <name type="scientific">Heterodera trifolii</name>
    <dbReference type="NCBI Taxonomy" id="157864"/>
    <lineage>
        <taxon>Eukaryota</taxon>
        <taxon>Metazoa</taxon>
        <taxon>Ecdysozoa</taxon>
        <taxon>Nematoda</taxon>
        <taxon>Chromadorea</taxon>
        <taxon>Rhabditida</taxon>
        <taxon>Tylenchina</taxon>
        <taxon>Tylenchomorpha</taxon>
        <taxon>Tylenchoidea</taxon>
        <taxon>Heteroderidae</taxon>
        <taxon>Heteroderinae</taxon>
        <taxon>Heterodera</taxon>
    </lineage>
</organism>
<dbReference type="Proteomes" id="UP001620626">
    <property type="component" value="Unassembled WGS sequence"/>
</dbReference>